<evidence type="ECO:0000313" key="1">
    <source>
        <dbReference type="EMBL" id="RDE70936.1"/>
    </source>
</evidence>
<name>A0A369YE30_9PAST</name>
<dbReference type="RefSeq" id="WP_111403506.1">
    <property type="nucleotide sequence ID" value="NZ_QEPN01000006.1"/>
</dbReference>
<dbReference type="Proteomes" id="UP000253872">
    <property type="component" value="Unassembled WGS sequence"/>
</dbReference>
<dbReference type="AlphaFoldDB" id="A0A369YE30"/>
<accession>A0A369YE30</accession>
<comment type="caution">
    <text evidence="1">The sequence shown here is derived from an EMBL/GenBank/DDBJ whole genome shotgun (WGS) entry which is preliminary data.</text>
</comment>
<organism evidence="1 2">
    <name type="scientific">Haemophilus sputorum</name>
    <dbReference type="NCBI Taxonomy" id="1078480"/>
    <lineage>
        <taxon>Bacteria</taxon>
        <taxon>Pseudomonadati</taxon>
        <taxon>Pseudomonadota</taxon>
        <taxon>Gammaproteobacteria</taxon>
        <taxon>Pasteurellales</taxon>
        <taxon>Pasteurellaceae</taxon>
        <taxon>Haemophilus</taxon>
    </lineage>
</organism>
<dbReference type="EMBL" id="QEPN01000006">
    <property type="protein sequence ID" value="RDE70936.1"/>
    <property type="molecule type" value="Genomic_DNA"/>
</dbReference>
<protein>
    <submittedName>
        <fullName evidence="1">Uncharacterized protein</fullName>
    </submittedName>
</protein>
<reference evidence="1 2" key="1">
    <citation type="submission" date="2018-05" db="EMBL/GenBank/DDBJ databases">
        <title>Draft Genome Sequences for a Diverse set of 7 Haemophilus Species.</title>
        <authorList>
            <person name="Nichols M."/>
            <person name="Topaz N."/>
            <person name="Wang X."/>
            <person name="Wang X."/>
            <person name="Boxrud D."/>
        </authorList>
    </citation>
    <scope>NUCLEOTIDE SEQUENCE [LARGE SCALE GENOMIC DNA]</scope>
    <source>
        <strain evidence="1 2">C2002001239</strain>
    </source>
</reference>
<evidence type="ECO:0000313" key="2">
    <source>
        <dbReference type="Proteomes" id="UP000253872"/>
    </source>
</evidence>
<sequence length="98" mass="11599">MKIEFTLLIDNIIKMRETMINHLKHFEGKTLDEKSLSKKIFLEFILMDLEVLLSKCTRLVDTEKEQLLPLDFQQAIKAQVENMYETLEASYTQLFLTN</sequence>
<proteinExistence type="predicted"/>
<gene>
    <name evidence="1" type="ORF">DPV93_07980</name>
</gene>